<evidence type="ECO:0000313" key="2">
    <source>
        <dbReference type="Proteomes" id="UP000676456"/>
    </source>
</evidence>
<dbReference type="Proteomes" id="UP000676456">
    <property type="component" value="Unassembled WGS sequence"/>
</dbReference>
<dbReference type="Pfam" id="PF20119">
    <property type="entry name" value="DUF6509"/>
    <property type="match status" value="1"/>
</dbReference>
<protein>
    <submittedName>
        <fullName evidence="1">Pullulanase</fullName>
    </submittedName>
</protein>
<evidence type="ECO:0000313" key="1">
    <source>
        <dbReference type="EMBL" id="MBS4221969.1"/>
    </source>
</evidence>
<dbReference type="RefSeq" id="WP_213096949.1">
    <property type="nucleotide sequence ID" value="NZ_JAGYPH010000001.1"/>
</dbReference>
<dbReference type="EMBL" id="JAGYPN010000001">
    <property type="protein sequence ID" value="MBS4221969.1"/>
    <property type="molecule type" value="Genomic_DNA"/>
</dbReference>
<organism evidence="1 2">
    <name type="scientific">Lederbergia citrea</name>
    <dbReference type="NCBI Taxonomy" id="2833581"/>
    <lineage>
        <taxon>Bacteria</taxon>
        <taxon>Bacillati</taxon>
        <taxon>Bacillota</taxon>
        <taxon>Bacilli</taxon>
        <taxon>Bacillales</taxon>
        <taxon>Bacillaceae</taxon>
        <taxon>Lederbergia</taxon>
    </lineage>
</organism>
<dbReference type="InterPro" id="IPR045424">
    <property type="entry name" value="DUF6509"/>
</dbReference>
<name>A0A942Z2Y8_9BACI</name>
<keyword evidence="2" id="KW-1185">Reference proteome</keyword>
<reference evidence="1 2" key="1">
    <citation type="submission" date="2021-05" db="EMBL/GenBank/DDBJ databases">
        <title>Novel Bacillus species.</title>
        <authorList>
            <person name="Liu G."/>
        </authorList>
    </citation>
    <scope>NUCLEOTIDE SEQUENCE [LARGE SCALE GENOMIC DNA]</scope>
    <source>
        <strain evidence="1 2">FJAT-49682</strain>
    </source>
</reference>
<proteinExistence type="predicted"/>
<comment type="caution">
    <text evidence="1">The sequence shown here is derived from an EMBL/GenBank/DDBJ whole genome shotgun (WGS) entry which is preliminary data.</text>
</comment>
<sequence>MNITGHSVEKLNDPTGILAGERFEFFLEVDIPEDDDLFSENGLSLRVIFAIDEKGARISQYNFIEQNTNQGLDFALEEEEETLVTEYCAQYISE</sequence>
<dbReference type="AlphaFoldDB" id="A0A942Z2Y8"/>
<gene>
    <name evidence="1" type="ORF">KHA91_04280</name>
</gene>
<accession>A0A942Z2Y8</accession>